<comment type="caution">
    <text evidence="2">The sequence shown here is derived from an EMBL/GenBank/DDBJ whole genome shotgun (WGS) entry which is preliminary data.</text>
</comment>
<reference evidence="2 3" key="1">
    <citation type="submission" date="2024-09" db="EMBL/GenBank/DDBJ databases">
        <title>Genomes of Rahnella.</title>
        <authorList>
            <person name="Mnguni F.C."/>
            <person name="Shin G.Y."/>
            <person name="Coutinho T."/>
        </authorList>
    </citation>
    <scope>NUCLEOTIDE SEQUENCE [LARGE SCALE GENOMIC DNA]</scope>
    <source>
        <strain evidence="2 3">20WA0057</strain>
    </source>
</reference>
<dbReference type="InterPro" id="IPR014914">
    <property type="entry name" value="RES_dom"/>
</dbReference>
<organism evidence="2 3">
    <name type="scientific">Rahnella sp. (strain Y9602)</name>
    <dbReference type="NCBI Taxonomy" id="2703885"/>
    <lineage>
        <taxon>Bacteria</taxon>
        <taxon>Pseudomonadati</taxon>
        <taxon>Pseudomonadota</taxon>
        <taxon>Gammaproteobacteria</taxon>
        <taxon>Enterobacterales</taxon>
        <taxon>Yersiniaceae</taxon>
        <taxon>Rahnella</taxon>
    </lineage>
</organism>
<gene>
    <name evidence="2" type="ORF">ACFPK4_13850</name>
</gene>
<sequence length="381" mass="43197">MLICTDHINDENLLALAKTENNISQCQVCGEKRLAIDLTSPYVHTMLKAIIRYHHNEYEYNGHFGGDETFTSLIYGRGIFSPDVYESEQNSEDFDCEISSIEVYDDDGVSVHAGYFDGMPNMLLNSIKDNESSFIKEISSELKTTNHYEFEETIKEKITAYGNSFDFYIEEGQEFYRARIGVKDTKVAYSGFDLHGQRFFSPFVNEEIGKVPNLYATPGRANRTGVSYLYCATDMYTAISEVRPHPSDIVSIGKFVAIKKIRAFDLSTPHLMDFYLTDDSLKQLSDYVALANVFNTATPPSLEGRYVITQLISDCIRQVGYEGIVFSSTVGDGKNLVIFDPSKLHYIPNSQEACEIKSVKYEFSVKGIIGRDDTYEVYRED</sequence>
<dbReference type="RefSeq" id="WP_015689755.1">
    <property type="nucleotide sequence ID" value="NZ_JBHUCJ010000031.1"/>
</dbReference>
<dbReference type="SMART" id="SM00953">
    <property type="entry name" value="RES"/>
    <property type="match status" value="1"/>
</dbReference>
<accession>A0ABW6C8W7</accession>
<dbReference type="Pfam" id="PF08808">
    <property type="entry name" value="RES"/>
    <property type="match status" value="1"/>
</dbReference>
<name>A0ABW6C8W7_RAHSY</name>
<feature type="domain" description="RES" evidence="1">
    <location>
        <begin position="212"/>
        <end position="349"/>
    </location>
</feature>
<dbReference type="EMBL" id="JBHUCJ010000031">
    <property type="protein sequence ID" value="MFD3224622.1"/>
    <property type="molecule type" value="Genomic_DNA"/>
</dbReference>
<evidence type="ECO:0000259" key="1">
    <source>
        <dbReference type="SMART" id="SM00953"/>
    </source>
</evidence>
<protein>
    <submittedName>
        <fullName evidence="2">RES family NAD+ phosphorylase</fullName>
    </submittedName>
</protein>
<proteinExistence type="predicted"/>
<evidence type="ECO:0000313" key="3">
    <source>
        <dbReference type="Proteomes" id="UP001598201"/>
    </source>
</evidence>
<keyword evidence="3" id="KW-1185">Reference proteome</keyword>
<dbReference type="Proteomes" id="UP001598201">
    <property type="component" value="Unassembled WGS sequence"/>
</dbReference>
<evidence type="ECO:0000313" key="2">
    <source>
        <dbReference type="EMBL" id="MFD3224622.1"/>
    </source>
</evidence>